<feature type="signal peptide" evidence="1">
    <location>
        <begin position="1"/>
        <end position="25"/>
    </location>
</feature>
<keyword evidence="1" id="KW-0732">Signal</keyword>
<evidence type="ECO:0000313" key="2">
    <source>
        <dbReference type="EMBL" id="BAN00585.1"/>
    </source>
</evidence>
<name>A0A6C7E5T3_ILUCY</name>
<keyword evidence="3" id="KW-1185">Reference proteome</keyword>
<reference evidence="2 3" key="1">
    <citation type="journal article" date="2013" name="Int. J. Syst. Evol. Microbiol.">
        <title>Ilumatobacter nonamiense sp. nov. and Ilumatobacter coccineum sp. nov., isolated from seashore sand.</title>
        <authorList>
            <person name="Matsumoto A."/>
            <person name="Kasai H."/>
            <person name="Matsuo Y."/>
            <person name="Shizuri Y."/>
            <person name="Ichikawa N."/>
            <person name="Fujita N."/>
            <person name="Omura S."/>
            <person name="Takahashi Y."/>
        </authorList>
    </citation>
    <scope>NUCLEOTIDE SEQUENCE [LARGE SCALE GENOMIC DNA]</scope>
    <source>
        <strain evidence="3">NBRC 103263 / KCTC 29153 / YM16-304</strain>
    </source>
</reference>
<dbReference type="RefSeq" id="WP_015439833.1">
    <property type="nucleotide sequence ID" value="NC_020520.1"/>
</dbReference>
<evidence type="ECO:0000256" key="1">
    <source>
        <dbReference type="SAM" id="SignalP"/>
    </source>
</evidence>
<evidence type="ECO:0008006" key="4">
    <source>
        <dbReference type="Google" id="ProtNLM"/>
    </source>
</evidence>
<accession>A0A6C7E5T3</accession>
<dbReference type="KEGG" id="aym:YM304_02710"/>
<dbReference type="EMBL" id="AP012057">
    <property type="protein sequence ID" value="BAN00585.1"/>
    <property type="molecule type" value="Genomic_DNA"/>
</dbReference>
<dbReference type="PROSITE" id="PS51257">
    <property type="entry name" value="PROKAR_LIPOPROTEIN"/>
    <property type="match status" value="1"/>
</dbReference>
<sequence length="147" mass="15833">MQRLGIALRFGILALVMTGAGVGCADTEPTHNLSDDEVAAFCPPALEWFEIYQTGRQGSLRLGSRDRLEAEAEALDALDPVIQPGWHDKFDNDLRTELADVADDVDDRLASISAGGVGVTTEEIIGIDRSSKAASLNNFVIEVCDTR</sequence>
<gene>
    <name evidence="2" type="ORF">YM304_02710</name>
</gene>
<dbReference type="Proteomes" id="UP000011863">
    <property type="component" value="Chromosome"/>
</dbReference>
<organism evidence="2 3">
    <name type="scientific">Ilumatobacter coccineus (strain NBRC 103263 / KCTC 29153 / YM16-304)</name>
    <dbReference type="NCBI Taxonomy" id="1313172"/>
    <lineage>
        <taxon>Bacteria</taxon>
        <taxon>Bacillati</taxon>
        <taxon>Actinomycetota</taxon>
        <taxon>Acidimicrobiia</taxon>
        <taxon>Acidimicrobiales</taxon>
        <taxon>Ilumatobacteraceae</taxon>
        <taxon>Ilumatobacter</taxon>
    </lineage>
</organism>
<proteinExistence type="predicted"/>
<feature type="chain" id="PRO_5025514012" description="Lipoprotein" evidence="1">
    <location>
        <begin position="26"/>
        <end position="147"/>
    </location>
</feature>
<dbReference type="AlphaFoldDB" id="A0A6C7E5T3"/>
<evidence type="ECO:0000313" key="3">
    <source>
        <dbReference type="Proteomes" id="UP000011863"/>
    </source>
</evidence>
<protein>
    <recommendedName>
        <fullName evidence="4">Lipoprotein</fullName>
    </recommendedName>
</protein>